<organism evidence="2">
    <name type="scientific">uncultured marine group II/III euryarchaeote SAT1000_43_B03</name>
    <dbReference type="NCBI Taxonomy" id="1456585"/>
    <lineage>
        <taxon>Archaea</taxon>
        <taxon>Methanobacteriati</taxon>
        <taxon>Methanobacteriota</taxon>
        <taxon>environmental samples</taxon>
    </lineage>
</organism>
<dbReference type="EC" id="2.5.1.32" evidence="2"/>
<dbReference type="AlphaFoldDB" id="A0A075I8M7"/>
<dbReference type="EMBL" id="KF901279">
    <property type="protein sequence ID" value="AIF25011.1"/>
    <property type="molecule type" value="Genomic_DNA"/>
</dbReference>
<dbReference type="GO" id="GO:0051996">
    <property type="term" value="F:squalene synthase [NAD(P)H] activity"/>
    <property type="evidence" value="ECO:0007669"/>
    <property type="project" value="InterPro"/>
</dbReference>
<accession>A0A075I8M7</accession>
<dbReference type="CDD" id="cd00683">
    <property type="entry name" value="Trans_IPPS_HH"/>
    <property type="match status" value="1"/>
</dbReference>
<dbReference type="SUPFAM" id="SSF48576">
    <property type="entry name" value="Terpenoid synthases"/>
    <property type="match status" value="1"/>
</dbReference>
<reference evidence="2" key="1">
    <citation type="journal article" date="2014" name="Genome Biol. Evol.">
        <title>Pangenome evidence for extensive interdomain horizontal transfer affecting lineage core and shell genes in uncultured planktonic thaumarchaeota and euryarchaeota.</title>
        <authorList>
            <person name="Deschamps P."/>
            <person name="Zivanovic Y."/>
            <person name="Moreira D."/>
            <person name="Rodriguez-Valera F."/>
            <person name="Lopez-Garcia P."/>
        </authorList>
    </citation>
    <scope>NUCLEOTIDE SEQUENCE</scope>
</reference>
<dbReference type="InterPro" id="IPR002060">
    <property type="entry name" value="Squ/phyt_synthse"/>
</dbReference>
<keyword evidence="1 2" id="KW-0808">Transferase</keyword>
<evidence type="ECO:0000256" key="1">
    <source>
        <dbReference type="ARBA" id="ARBA00022679"/>
    </source>
</evidence>
<dbReference type="GO" id="GO:0004311">
    <property type="term" value="F:geranylgeranyl diphosphate synthase activity"/>
    <property type="evidence" value="ECO:0007669"/>
    <property type="project" value="InterPro"/>
</dbReference>
<dbReference type="PANTHER" id="PTHR31480">
    <property type="entry name" value="BIFUNCTIONAL LYCOPENE CYCLASE/PHYTOENE SYNTHASE"/>
    <property type="match status" value="1"/>
</dbReference>
<dbReference type="Pfam" id="PF00494">
    <property type="entry name" value="SQS_PSY"/>
    <property type="match status" value="1"/>
</dbReference>
<dbReference type="InterPro" id="IPR033904">
    <property type="entry name" value="Trans_IPPS_HH"/>
</dbReference>
<dbReference type="SFLD" id="SFLDG01212">
    <property type="entry name" value="Phytoene_synthase_like"/>
    <property type="match status" value="1"/>
</dbReference>
<dbReference type="GO" id="GO:0008299">
    <property type="term" value="P:isoprenoid biosynthetic process"/>
    <property type="evidence" value="ECO:0007669"/>
    <property type="project" value="UniProtKB-ARBA"/>
</dbReference>
<sequence>MAQRQDSDLATEAKLGLEQSISLYDADEEPRGIERVRSAVNLTKEAARVISITALEAVREGALFMGVIGSRGELVNPFSHIDAAIWSEPDVPERMTETAYDYCEELTRREAGNFYHSFKYLPDLERRAIMAYYAFCRRADDIADGDYVDIFPGGSSDEPEAINYRAKIELLSTGRPVVDRSAYNDKMSQLFYYRKKLSTAYGDITSTDPIFMAMKDTVETFGIPRQMLDDMVSGMEDDFHRNRYQTFEDLYSYCYRVASTVGLVCIEIYGYDDPRAREYAEAWGVFMQLTNILRDVAEDAERDRVYLPLDDLVRFGITEDDIKSGKELLKHPGWKPFVDEYIERCDRYREKAFKLFPLLDRSSRYSPAAMATFYQSILKKIQKSGGDVFTERIQLSKAEKMVFAAYVYVRYRFLAL</sequence>
<proteinExistence type="predicted"/>
<dbReference type="Gene3D" id="1.10.600.10">
    <property type="entry name" value="Farnesyl Diphosphate Synthase"/>
    <property type="match status" value="1"/>
</dbReference>
<evidence type="ECO:0000313" key="2">
    <source>
        <dbReference type="EMBL" id="AIF25011.1"/>
    </source>
</evidence>
<name>A0A075I8M7_9EURY</name>
<dbReference type="InterPro" id="IPR044843">
    <property type="entry name" value="Trans_IPPS_bact-type"/>
</dbReference>
<protein>
    <submittedName>
        <fullName evidence="2">Phytoene desaturase (CrtB)</fullName>
        <ecNumber evidence="2">2.5.1.32</ecNumber>
    </submittedName>
</protein>
<dbReference type="InterPro" id="IPR019845">
    <property type="entry name" value="Squalene/phytoene_synthase_CS"/>
</dbReference>
<gene>
    <name evidence="2" type="primary">crtB</name>
</gene>
<dbReference type="InterPro" id="IPR008949">
    <property type="entry name" value="Isoprenoid_synthase_dom_sf"/>
</dbReference>
<dbReference type="SFLD" id="SFLDS00005">
    <property type="entry name" value="Isoprenoid_Synthase_Type_I"/>
    <property type="match status" value="1"/>
</dbReference>
<dbReference type="PROSITE" id="PS01044">
    <property type="entry name" value="SQUALEN_PHYTOEN_SYN_1"/>
    <property type="match status" value="1"/>
</dbReference>
<dbReference type="SFLD" id="SFLDG01018">
    <property type="entry name" value="Squalene/Phytoene_Synthase_Lik"/>
    <property type="match status" value="1"/>
</dbReference>